<sequence>MRIGKAAIALGFATCAMGAHAAPDAVPNVLPNAPAASAESAALAAPVPAQENYTLRQALMASDMLSKVDVLCPDGGRDREARRLDELETVARQRLKLSAKALLEALRDEVPPVLMTAEQAVRVVANAGGCKTDALAEWRGRAAYVADTSRQVLAGQARADRQWPRDAALEQPLRITVTGQRDAPAADTPALPNRSDPAAADRSGVWLRVDNPRPAPVRMALLGSQAFVGLCTRLAITGVPVAQGYAPREWLELPPRGTASVWMARDPACVRQARVNVGGVAVIDTGAGPRYWRFLVRGVGYAPAGPKSRNGP</sequence>
<evidence type="ECO:0000256" key="1">
    <source>
        <dbReference type="SAM" id="MobiDB-lite"/>
    </source>
</evidence>
<organism evidence="3 4">
    <name type="scientific">Bordetella genomosp. 9</name>
    <dbReference type="NCBI Taxonomy" id="1416803"/>
    <lineage>
        <taxon>Bacteria</taxon>
        <taxon>Pseudomonadati</taxon>
        <taxon>Pseudomonadota</taxon>
        <taxon>Betaproteobacteria</taxon>
        <taxon>Burkholderiales</taxon>
        <taxon>Alcaligenaceae</taxon>
        <taxon>Bordetella</taxon>
    </lineage>
</organism>
<feature type="chain" id="PRO_5013057079" evidence="2">
    <location>
        <begin position="22"/>
        <end position="312"/>
    </location>
</feature>
<keyword evidence="2" id="KW-0732">Signal</keyword>
<dbReference type="RefSeq" id="WP_094845676.1">
    <property type="nucleotide sequence ID" value="NZ_NEVJ01000001.1"/>
</dbReference>
<gene>
    <name evidence="3" type="ORF">CAL26_04450</name>
</gene>
<keyword evidence="4" id="KW-1185">Reference proteome</keyword>
<comment type="caution">
    <text evidence="3">The sequence shown here is derived from an EMBL/GenBank/DDBJ whole genome shotgun (WGS) entry which is preliminary data.</text>
</comment>
<evidence type="ECO:0000256" key="2">
    <source>
        <dbReference type="SAM" id="SignalP"/>
    </source>
</evidence>
<feature type="region of interest" description="Disordered" evidence="1">
    <location>
        <begin position="177"/>
        <end position="202"/>
    </location>
</feature>
<proteinExistence type="predicted"/>
<accession>A0A261RND6</accession>
<dbReference type="Proteomes" id="UP000216857">
    <property type="component" value="Unassembled WGS sequence"/>
</dbReference>
<evidence type="ECO:0000313" key="4">
    <source>
        <dbReference type="Proteomes" id="UP000216857"/>
    </source>
</evidence>
<reference evidence="3" key="1">
    <citation type="submission" date="2017-05" db="EMBL/GenBank/DDBJ databases">
        <title>Complete and WGS of Bordetella genogroups.</title>
        <authorList>
            <person name="Spilker T."/>
            <person name="Lipuma J."/>
        </authorList>
    </citation>
    <scope>NUCLEOTIDE SEQUENCE</scope>
    <source>
        <strain evidence="3">AU21707</strain>
    </source>
</reference>
<dbReference type="AlphaFoldDB" id="A0A261RND6"/>
<evidence type="ECO:0000313" key="3">
    <source>
        <dbReference type="EMBL" id="OZI26578.1"/>
    </source>
</evidence>
<name>A0A261RND6_9BORD</name>
<protein>
    <submittedName>
        <fullName evidence="3">Uncharacterized protein</fullName>
    </submittedName>
</protein>
<dbReference type="OrthoDB" id="9133390at2"/>
<feature type="signal peptide" evidence="2">
    <location>
        <begin position="1"/>
        <end position="21"/>
    </location>
</feature>
<dbReference type="EMBL" id="NEVJ01000001">
    <property type="protein sequence ID" value="OZI26578.1"/>
    <property type="molecule type" value="Genomic_DNA"/>
</dbReference>